<dbReference type="HOGENOM" id="CLU_039364_1_0_1"/>
<proteinExistence type="inferred from homology"/>
<comment type="subcellular location">
    <subcellularLocation>
        <location evidence="1">Cytoplasm</location>
        <location evidence="1">Cytoskeleton</location>
        <location evidence="1">Cilium basal body</location>
    </subcellularLocation>
</comment>
<dbReference type="Proteomes" id="UP000014760">
    <property type="component" value="Unassembled WGS sequence"/>
</dbReference>
<reference evidence="11" key="1">
    <citation type="submission" date="2012-12" db="EMBL/GenBank/DDBJ databases">
        <authorList>
            <person name="Hellsten U."/>
            <person name="Grimwood J."/>
            <person name="Chapman J.A."/>
            <person name="Shapiro H."/>
            <person name="Aerts A."/>
            <person name="Otillar R.P."/>
            <person name="Terry A.Y."/>
            <person name="Boore J.L."/>
            <person name="Simakov O."/>
            <person name="Marletaz F."/>
            <person name="Cho S.-J."/>
            <person name="Edsinger-Gonzales E."/>
            <person name="Havlak P."/>
            <person name="Kuo D.-H."/>
            <person name="Larsson T."/>
            <person name="Lv J."/>
            <person name="Arendt D."/>
            <person name="Savage R."/>
            <person name="Osoegawa K."/>
            <person name="de Jong P."/>
            <person name="Lindberg D.R."/>
            <person name="Seaver E.C."/>
            <person name="Weisblat D.A."/>
            <person name="Putnam N.H."/>
            <person name="Grigoriev I.V."/>
            <person name="Rokhsar D.S."/>
        </authorList>
    </citation>
    <scope>NUCLEOTIDE SEQUENCE</scope>
    <source>
        <strain evidence="11">I ESC-2004</strain>
    </source>
</reference>
<dbReference type="GO" id="GO:0030992">
    <property type="term" value="C:intraciliary transport particle B"/>
    <property type="evidence" value="ECO:0007669"/>
    <property type="project" value="TreeGrafter"/>
</dbReference>
<feature type="compositionally biased region" description="Basic and acidic residues" evidence="8">
    <location>
        <begin position="1"/>
        <end position="11"/>
    </location>
</feature>
<keyword evidence="11" id="KW-1185">Reference proteome</keyword>
<evidence type="ECO:0000256" key="2">
    <source>
        <dbReference type="ARBA" id="ARBA00007700"/>
    </source>
</evidence>
<keyword evidence="6" id="KW-0206">Cytoskeleton</keyword>
<organism evidence="9">
    <name type="scientific">Capitella teleta</name>
    <name type="common">Polychaete worm</name>
    <dbReference type="NCBI Taxonomy" id="283909"/>
    <lineage>
        <taxon>Eukaryota</taxon>
        <taxon>Metazoa</taxon>
        <taxon>Spiralia</taxon>
        <taxon>Lophotrochozoa</taxon>
        <taxon>Annelida</taxon>
        <taxon>Polychaeta</taxon>
        <taxon>Sedentaria</taxon>
        <taxon>Scolecida</taxon>
        <taxon>Capitellidae</taxon>
        <taxon>Capitella</taxon>
    </lineage>
</organism>
<dbReference type="Pfam" id="PF12317">
    <property type="entry name" value="IFT46_B_C"/>
    <property type="match status" value="1"/>
</dbReference>
<evidence type="ECO:0000256" key="3">
    <source>
        <dbReference type="ARBA" id="ARBA00017206"/>
    </source>
</evidence>
<dbReference type="EMBL" id="KB300512">
    <property type="protein sequence ID" value="ELU06595.1"/>
    <property type="molecule type" value="Genomic_DNA"/>
</dbReference>
<comment type="similarity">
    <text evidence="2">Belongs to the IFT46 family.</text>
</comment>
<dbReference type="OMA" id="QYIRRYT"/>
<dbReference type="GO" id="GO:0031514">
    <property type="term" value="C:motile cilium"/>
    <property type="evidence" value="ECO:0007669"/>
    <property type="project" value="TreeGrafter"/>
</dbReference>
<dbReference type="GO" id="GO:0042073">
    <property type="term" value="P:intraciliary transport"/>
    <property type="evidence" value="ECO:0007669"/>
    <property type="project" value="InterPro"/>
</dbReference>
<gene>
    <name evidence="9" type="ORF">CAPTEDRAFT_181738</name>
</gene>
<dbReference type="STRING" id="283909.R7UK87"/>
<keyword evidence="5" id="KW-0969">Cilium</keyword>
<evidence type="ECO:0000313" key="9">
    <source>
        <dbReference type="EMBL" id="ELU06595.1"/>
    </source>
</evidence>
<evidence type="ECO:0000256" key="7">
    <source>
        <dbReference type="ARBA" id="ARBA00023273"/>
    </source>
</evidence>
<evidence type="ECO:0000256" key="6">
    <source>
        <dbReference type="ARBA" id="ARBA00023212"/>
    </source>
</evidence>
<dbReference type="AlphaFoldDB" id="R7UK87"/>
<sequence>MDSLSDDEHHNGRTVVNQPYDESIEVPDAEEVASVYNPTPRVPGLGSRGEPALGESRASRGNSPPNAPMSDGSEDEFETGAPKPMPFGQGRANPNGKAEPLEMGDRKRYDEEDDSGSDEDDDDDDDDDENGGAVEGAYDPSDYENLPVTSDIKELFSYITRYTPQSIELDHKLRPFIPDFIPAVGDIDAFIKVPRPDSKPDQLGLSVLDEPCARQSDPTVLDLTLRSISKQTTVKQVTVKSIENAERNPKAVDNWIDSISELHRSKPPPNVHYTKNMPDIDNLMQEWPPEFEELLKEISLPSADLDCDLSTYVEIICGLLDIPIYKSKIQSLHVLFTLFSEFKNSQHFRSLADSNQLDNALKAPEEDADRLVI</sequence>
<dbReference type="OrthoDB" id="2119217at2759"/>
<evidence type="ECO:0000313" key="11">
    <source>
        <dbReference type="Proteomes" id="UP000014760"/>
    </source>
</evidence>
<keyword evidence="7" id="KW-0966">Cell projection</keyword>
<dbReference type="PANTHER" id="PTHR13376:SF0">
    <property type="entry name" value="INTRAFLAGELLAR TRANSPORT PROTEIN 46 HOMOLOG"/>
    <property type="match status" value="1"/>
</dbReference>
<reference evidence="10" key="3">
    <citation type="submission" date="2015-06" db="UniProtKB">
        <authorList>
            <consortium name="EnsemblMetazoa"/>
        </authorList>
    </citation>
    <scope>IDENTIFICATION</scope>
</reference>
<reference evidence="9 11" key="2">
    <citation type="journal article" date="2013" name="Nature">
        <title>Insights into bilaterian evolution from three spiralian genomes.</title>
        <authorList>
            <person name="Simakov O."/>
            <person name="Marletaz F."/>
            <person name="Cho S.J."/>
            <person name="Edsinger-Gonzales E."/>
            <person name="Havlak P."/>
            <person name="Hellsten U."/>
            <person name="Kuo D.H."/>
            <person name="Larsson T."/>
            <person name="Lv J."/>
            <person name="Arendt D."/>
            <person name="Savage R."/>
            <person name="Osoegawa K."/>
            <person name="de Jong P."/>
            <person name="Grimwood J."/>
            <person name="Chapman J.A."/>
            <person name="Shapiro H."/>
            <person name="Aerts A."/>
            <person name="Otillar R.P."/>
            <person name="Terry A.Y."/>
            <person name="Boore J.L."/>
            <person name="Grigoriev I.V."/>
            <person name="Lindberg D.R."/>
            <person name="Seaver E.C."/>
            <person name="Weisblat D.A."/>
            <person name="Putnam N.H."/>
            <person name="Rokhsar D.S."/>
        </authorList>
    </citation>
    <scope>NUCLEOTIDE SEQUENCE</scope>
    <source>
        <strain evidence="9 11">I ESC-2004</strain>
    </source>
</reference>
<dbReference type="EMBL" id="AMQN01007364">
    <property type="status" value="NOT_ANNOTATED_CDS"/>
    <property type="molecule type" value="Genomic_DNA"/>
</dbReference>
<dbReference type="GO" id="GO:0060271">
    <property type="term" value="P:cilium assembly"/>
    <property type="evidence" value="ECO:0007669"/>
    <property type="project" value="TreeGrafter"/>
</dbReference>
<evidence type="ECO:0000256" key="8">
    <source>
        <dbReference type="SAM" id="MobiDB-lite"/>
    </source>
</evidence>
<evidence type="ECO:0000256" key="5">
    <source>
        <dbReference type="ARBA" id="ARBA00023069"/>
    </source>
</evidence>
<dbReference type="GO" id="GO:0005815">
    <property type="term" value="C:microtubule organizing center"/>
    <property type="evidence" value="ECO:0007669"/>
    <property type="project" value="TreeGrafter"/>
</dbReference>
<evidence type="ECO:0000256" key="4">
    <source>
        <dbReference type="ARBA" id="ARBA00022490"/>
    </source>
</evidence>
<evidence type="ECO:0000313" key="10">
    <source>
        <dbReference type="EnsemblMetazoa" id="CapteP181738"/>
    </source>
</evidence>
<dbReference type="FunCoup" id="R7UK87">
    <property type="interactions" value="102"/>
</dbReference>
<dbReference type="EnsemblMetazoa" id="CapteT181738">
    <property type="protein sequence ID" value="CapteP181738"/>
    <property type="gene ID" value="CapteG181738"/>
</dbReference>
<dbReference type="PANTHER" id="PTHR13376">
    <property type="entry name" value="INTRAFLAGELLAR TRANSPORT PROTEIN 46 HOMOLOG"/>
    <property type="match status" value="1"/>
</dbReference>
<feature type="compositionally biased region" description="Basic and acidic residues" evidence="8">
    <location>
        <begin position="99"/>
        <end position="110"/>
    </location>
</feature>
<accession>R7UK87</accession>
<dbReference type="InterPro" id="IPR022088">
    <property type="entry name" value="Intraflagellar_transp_cmplxB"/>
</dbReference>
<feature type="compositionally biased region" description="Acidic residues" evidence="8">
    <location>
        <begin position="111"/>
        <end position="130"/>
    </location>
</feature>
<feature type="compositionally biased region" description="Acidic residues" evidence="8">
    <location>
        <begin position="22"/>
        <end position="31"/>
    </location>
</feature>
<name>R7UK87_CAPTE</name>
<feature type="region of interest" description="Disordered" evidence="8">
    <location>
        <begin position="1"/>
        <end position="146"/>
    </location>
</feature>
<protein>
    <recommendedName>
        <fullName evidence="3">Intraflagellar transport protein 46 homolog</fullName>
    </recommendedName>
</protein>
<evidence type="ECO:0000256" key="1">
    <source>
        <dbReference type="ARBA" id="ARBA00004120"/>
    </source>
</evidence>
<keyword evidence="4" id="KW-0963">Cytoplasm</keyword>